<proteinExistence type="inferred from homology"/>
<keyword evidence="6 12" id="KW-0489">Methyltransferase</keyword>
<dbReference type="Proteomes" id="UP001156389">
    <property type="component" value="Unassembled WGS sequence"/>
</dbReference>
<evidence type="ECO:0000256" key="6">
    <source>
        <dbReference type="ARBA" id="ARBA00022603"/>
    </source>
</evidence>
<organism evidence="12 13">
    <name type="scientific">Streptomyces gossypii</name>
    <dbReference type="NCBI Taxonomy" id="2883101"/>
    <lineage>
        <taxon>Bacteria</taxon>
        <taxon>Bacillati</taxon>
        <taxon>Actinomycetota</taxon>
        <taxon>Actinomycetes</taxon>
        <taxon>Kitasatosporales</taxon>
        <taxon>Streptomycetaceae</taxon>
        <taxon>Streptomyces</taxon>
    </lineage>
</organism>
<evidence type="ECO:0000256" key="3">
    <source>
        <dbReference type="ARBA" id="ARBA00011890"/>
    </source>
</evidence>
<reference evidence="12 13" key="1">
    <citation type="submission" date="2021-10" db="EMBL/GenBank/DDBJ databases">
        <title>Streptomyces gossypii sp. nov., isolated from soil collected from cotton field.</title>
        <authorList>
            <person name="Ge X."/>
            <person name="Chen X."/>
            <person name="Liu W."/>
        </authorList>
    </citation>
    <scope>NUCLEOTIDE SEQUENCE [LARGE SCALE GENOMIC DNA]</scope>
    <source>
        <strain evidence="12 13">N2-109</strain>
    </source>
</reference>
<evidence type="ECO:0000256" key="7">
    <source>
        <dbReference type="ARBA" id="ARBA00022679"/>
    </source>
</evidence>
<evidence type="ECO:0000256" key="2">
    <source>
        <dbReference type="ARBA" id="ARBA00005369"/>
    </source>
</evidence>
<keyword evidence="5" id="KW-0963">Cytoplasm</keyword>
<name>A0ABT2JRI2_9ACTN</name>
<protein>
    <recommendedName>
        <fullName evidence="4">Protein-L-isoaspartate O-methyltransferase</fullName>
        <ecNumber evidence="3">2.1.1.77</ecNumber>
    </recommendedName>
    <alternativeName>
        <fullName evidence="11">L-isoaspartyl protein carboxyl methyltransferase</fullName>
    </alternativeName>
    <alternativeName>
        <fullName evidence="9">Protein L-isoaspartyl methyltransferase</fullName>
    </alternativeName>
    <alternativeName>
        <fullName evidence="10">Protein-beta-aspartate methyltransferase</fullName>
    </alternativeName>
</protein>
<dbReference type="PANTHER" id="PTHR11579">
    <property type="entry name" value="PROTEIN-L-ISOASPARTATE O-METHYLTRANSFERASE"/>
    <property type="match status" value="1"/>
</dbReference>
<evidence type="ECO:0000256" key="5">
    <source>
        <dbReference type="ARBA" id="ARBA00022490"/>
    </source>
</evidence>
<evidence type="ECO:0000256" key="10">
    <source>
        <dbReference type="ARBA" id="ARBA00031323"/>
    </source>
</evidence>
<keyword evidence="13" id="KW-1185">Reference proteome</keyword>
<evidence type="ECO:0000256" key="4">
    <source>
        <dbReference type="ARBA" id="ARBA00013346"/>
    </source>
</evidence>
<evidence type="ECO:0000256" key="9">
    <source>
        <dbReference type="ARBA" id="ARBA00030757"/>
    </source>
</evidence>
<dbReference type="EC" id="2.1.1.77" evidence="3"/>
<keyword evidence="7" id="KW-0808">Transferase</keyword>
<evidence type="ECO:0000256" key="1">
    <source>
        <dbReference type="ARBA" id="ARBA00004496"/>
    </source>
</evidence>
<dbReference type="GO" id="GO:0032259">
    <property type="term" value="P:methylation"/>
    <property type="evidence" value="ECO:0007669"/>
    <property type="project" value="UniProtKB-KW"/>
</dbReference>
<evidence type="ECO:0000256" key="8">
    <source>
        <dbReference type="ARBA" id="ARBA00022691"/>
    </source>
</evidence>
<dbReference type="EMBL" id="JAJAGO010000004">
    <property type="protein sequence ID" value="MCT2590504.1"/>
    <property type="molecule type" value="Genomic_DNA"/>
</dbReference>
<dbReference type="InterPro" id="IPR000682">
    <property type="entry name" value="PCMT"/>
</dbReference>
<dbReference type="Pfam" id="PF01135">
    <property type="entry name" value="PCMT"/>
    <property type="match status" value="1"/>
</dbReference>
<dbReference type="InterPro" id="IPR029063">
    <property type="entry name" value="SAM-dependent_MTases_sf"/>
</dbReference>
<accession>A0ABT2JRI2</accession>
<dbReference type="Gene3D" id="3.40.50.150">
    <property type="entry name" value="Vaccinia Virus protein VP39"/>
    <property type="match status" value="1"/>
</dbReference>
<keyword evidence="8" id="KW-0949">S-adenosyl-L-methionine</keyword>
<dbReference type="GO" id="GO:0008168">
    <property type="term" value="F:methyltransferase activity"/>
    <property type="evidence" value="ECO:0007669"/>
    <property type="project" value="UniProtKB-KW"/>
</dbReference>
<evidence type="ECO:0000313" key="12">
    <source>
        <dbReference type="EMBL" id="MCT2590504.1"/>
    </source>
</evidence>
<comment type="similarity">
    <text evidence="2">Belongs to the methyltransferase superfamily. L-isoaspartyl/D-aspartyl protein methyltransferase family.</text>
</comment>
<evidence type="ECO:0000313" key="13">
    <source>
        <dbReference type="Proteomes" id="UP001156389"/>
    </source>
</evidence>
<comment type="subcellular location">
    <subcellularLocation>
        <location evidence="1">Cytoplasm</location>
    </subcellularLocation>
</comment>
<gene>
    <name evidence="12" type="ORF">LHJ74_11385</name>
</gene>
<sequence length="316" mass="34162">MGSATALVQGIVAGGALADPAWRRAFEEVPRELFVPYYYTSVIGLGDEGCDRLSHDDPDASRRERWRRGVYEDMPLATLIRNGELLSSSSQPSLMARMLEALEVEEGMRVLEIGTGPGYNAALLSHRLGDERVTTVDIDKEITDAAREHLDAAGYHPAVVTGDGARGCPERAPYDRIIATCTLPSVPLPWLDQCAPGALILAPLATGLVMLRVADATHASGHFLDTPAYFVRLRGSPPAPAPGGCLSGLPAHAAQDDSFRFLLALTAGRVPPRAAYEIWHEEGRPARERYGVAVRGTTQWAWLDDPDGPYAWPLGD</sequence>
<comment type="caution">
    <text evidence="12">The sequence shown here is derived from an EMBL/GenBank/DDBJ whole genome shotgun (WGS) entry which is preliminary data.</text>
</comment>
<dbReference type="CDD" id="cd02440">
    <property type="entry name" value="AdoMet_MTases"/>
    <property type="match status" value="1"/>
</dbReference>
<dbReference type="SUPFAM" id="SSF53335">
    <property type="entry name" value="S-adenosyl-L-methionine-dependent methyltransferases"/>
    <property type="match status" value="1"/>
</dbReference>
<dbReference type="PANTHER" id="PTHR11579:SF0">
    <property type="entry name" value="PROTEIN-L-ISOASPARTATE(D-ASPARTATE) O-METHYLTRANSFERASE"/>
    <property type="match status" value="1"/>
</dbReference>
<dbReference type="RefSeq" id="WP_260217793.1">
    <property type="nucleotide sequence ID" value="NZ_JAJAGO010000004.1"/>
</dbReference>
<evidence type="ECO:0000256" key="11">
    <source>
        <dbReference type="ARBA" id="ARBA00031350"/>
    </source>
</evidence>